<evidence type="ECO:0000256" key="2">
    <source>
        <dbReference type="ARBA" id="ARBA00022630"/>
    </source>
</evidence>
<reference evidence="7" key="1">
    <citation type="submission" date="2011-04" db="EMBL/GenBank/DDBJ databases">
        <title>Evolution of plant cell wall degrading machinery underlies the functional diversity of forest fungi.</title>
        <authorList>
            <consortium name="US DOE Joint Genome Institute (JGI-PGF)"/>
            <person name="Eastwood D.C."/>
            <person name="Floudas D."/>
            <person name="Binder M."/>
            <person name="Majcherczyk A."/>
            <person name="Schneider P."/>
            <person name="Aerts A."/>
            <person name="Asiegbu F.O."/>
            <person name="Baker S.E."/>
            <person name="Barry K."/>
            <person name="Bendiksby M."/>
            <person name="Blumentritt M."/>
            <person name="Coutinho P.M."/>
            <person name="Cullen D."/>
            <person name="Cullen D."/>
            <person name="Gathman A."/>
            <person name="Goodell B."/>
            <person name="Henrissat B."/>
            <person name="Ihrmark K."/>
            <person name="Kauserud H."/>
            <person name="Kohler A."/>
            <person name="LaButti K."/>
            <person name="Lapidus A."/>
            <person name="Lavin J.L."/>
            <person name="Lee Y.-H."/>
            <person name="Lindquist E."/>
            <person name="Lilly W."/>
            <person name="Lucas S."/>
            <person name="Morin E."/>
            <person name="Murat C."/>
            <person name="Oguiza J.A."/>
            <person name="Park J."/>
            <person name="Pisabarro A.G."/>
            <person name="Riley R."/>
            <person name="Rosling A."/>
            <person name="Salamov A."/>
            <person name="Schmidt O."/>
            <person name="Schmutz J."/>
            <person name="Skrede I."/>
            <person name="Stenlid J."/>
            <person name="Wiebenga A."/>
            <person name="Xie X."/>
            <person name="Kues U."/>
            <person name="Hibbett D.S."/>
            <person name="Hoffmeister D."/>
            <person name="Hogberg N."/>
            <person name="Martin F."/>
            <person name="Grigoriev I.V."/>
            <person name="Watkinson S.C."/>
        </authorList>
    </citation>
    <scope>NUCLEOTIDE SEQUENCE</scope>
    <source>
        <strain evidence="7">S7.9</strain>
    </source>
</reference>
<dbReference type="PANTHER" id="PTHR13789:SF309">
    <property type="entry name" value="PUTATIVE (AFU_ORTHOLOGUE AFUA_6G14510)-RELATED"/>
    <property type="match status" value="1"/>
</dbReference>
<feature type="domain" description="FAD-binding" evidence="6">
    <location>
        <begin position="3"/>
        <end position="323"/>
    </location>
</feature>
<dbReference type="Pfam" id="PF01494">
    <property type="entry name" value="FAD_binding_3"/>
    <property type="match status" value="1"/>
</dbReference>
<dbReference type="InterPro" id="IPR050493">
    <property type="entry name" value="FAD-dep_Monooxygenase_BioMet"/>
</dbReference>
<evidence type="ECO:0000313" key="7">
    <source>
        <dbReference type="EMBL" id="EGO25549.1"/>
    </source>
</evidence>
<dbReference type="EMBL" id="GL945433">
    <property type="protein sequence ID" value="EGO25549.1"/>
    <property type="molecule type" value="Genomic_DNA"/>
</dbReference>
<evidence type="ECO:0000256" key="4">
    <source>
        <dbReference type="ARBA" id="ARBA00023002"/>
    </source>
</evidence>
<dbReference type="RefSeq" id="XP_007317671.1">
    <property type="nucleotide sequence ID" value="XM_007317609.1"/>
</dbReference>
<comment type="similarity">
    <text evidence="1">Belongs to the paxM FAD-dependent monooxygenase family.</text>
</comment>
<keyword evidence="5" id="KW-0503">Monooxygenase</keyword>
<keyword evidence="4" id="KW-0560">Oxidoreductase</keyword>
<dbReference type="PANTHER" id="PTHR13789">
    <property type="entry name" value="MONOOXYGENASE"/>
    <property type="match status" value="1"/>
</dbReference>
<evidence type="ECO:0000256" key="1">
    <source>
        <dbReference type="ARBA" id="ARBA00007992"/>
    </source>
</evidence>
<proteinExistence type="inferred from homology"/>
<dbReference type="AlphaFoldDB" id="F8NT76"/>
<evidence type="ECO:0000259" key="6">
    <source>
        <dbReference type="Pfam" id="PF01494"/>
    </source>
</evidence>
<protein>
    <recommendedName>
        <fullName evidence="6">FAD-binding domain-containing protein</fullName>
    </recommendedName>
</protein>
<evidence type="ECO:0000256" key="5">
    <source>
        <dbReference type="ARBA" id="ARBA00023033"/>
    </source>
</evidence>
<dbReference type="SUPFAM" id="SSF51905">
    <property type="entry name" value="FAD/NAD(P)-binding domain"/>
    <property type="match status" value="1"/>
</dbReference>
<organism>
    <name type="scientific">Serpula lacrymans var. lacrymans (strain S7.9)</name>
    <name type="common">Dry rot fungus</name>
    <dbReference type="NCBI Taxonomy" id="578457"/>
    <lineage>
        <taxon>Eukaryota</taxon>
        <taxon>Fungi</taxon>
        <taxon>Dikarya</taxon>
        <taxon>Basidiomycota</taxon>
        <taxon>Agaricomycotina</taxon>
        <taxon>Agaricomycetes</taxon>
        <taxon>Agaricomycetidae</taxon>
        <taxon>Boletales</taxon>
        <taxon>Coniophorineae</taxon>
        <taxon>Serpulaceae</taxon>
        <taxon>Serpula</taxon>
    </lineage>
</organism>
<dbReference type="KEGG" id="sla:SERLADRAFT_448511"/>
<accession>F8NT76</accession>
<dbReference type="GeneID" id="18816481"/>
<gene>
    <name evidence="7" type="ORF">SERLADRAFT_448511</name>
</gene>
<dbReference type="InterPro" id="IPR036188">
    <property type="entry name" value="FAD/NAD-bd_sf"/>
</dbReference>
<dbReference type="OrthoDB" id="47494at2759"/>
<dbReference type="PRINTS" id="PR00420">
    <property type="entry name" value="RNGMNOXGNASE"/>
</dbReference>
<dbReference type="InterPro" id="IPR002938">
    <property type="entry name" value="FAD-bd"/>
</dbReference>
<dbReference type="GO" id="GO:0004497">
    <property type="term" value="F:monooxygenase activity"/>
    <property type="evidence" value="ECO:0007669"/>
    <property type="project" value="UniProtKB-KW"/>
</dbReference>
<sequence>MSTKVIIVGGGIAGPVLAIFLKMKGYTPVIYERSMAPTQAGISLMMQPNGLRVLSLIPEIVENIPGCPIKRFISFSSLEDNEEVLVDNDLPSTVIEKEFGFPMIGVRRTAFHKLIIETAQKHGIEIKWGHQAVKFEQNDNDVSVTFENGETTTGSFVVGCDGLHSNTRLALFGHEEVDFTGLIQMGGVSPTPPALQNKYALVNNFGNGKHMVTYPVSENQYSWAVTVREPEAKEDWRSMDSQKQDEVKKGPLSQWAFGAGELVKTGEKIAKYGLYDRPELKTWHKGRIVLLGDAAHPTSPHLGQGANQAFEDVYHLMRFIVKYNPDASQPDTELLTKIFSEYESIRIPRSAALVKGARKQGEVRVVEGIEACKARNDRVLSSVRAKSELLATLVLL</sequence>
<evidence type="ECO:0000256" key="3">
    <source>
        <dbReference type="ARBA" id="ARBA00022827"/>
    </source>
</evidence>
<dbReference type="Proteomes" id="UP000008064">
    <property type="component" value="Unassembled WGS sequence"/>
</dbReference>
<name>F8NT76_SERL9</name>
<keyword evidence="2" id="KW-0285">Flavoprotein</keyword>
<dbReference type="GO" id="GO:0071949">
    <property type="term" value="F:FAD binding"/>
    <property type="evidence" value="ECO:0007669"/>
    <property type="project" value="InterPro"/>
</dbReference>
<dbReference type="Gene3D" id="3.50.50.60">
    <property type="entry name" value="FAD/NAD(P)-binding domain"/>
    <property type="match status" value="1"/>
</dbReference>
<dbReference type="HOGENOM" id="CLU_009665_19_5_1"/>
<keyword evidence="3" id="KW-0274">FAD</keyword>